<evidence type="ECO:0000256" key="2">
    <source>
        <dbReference type="ARBA" id="ARBA00023242"/>
    </source>
</evidence>
<dbReference type="InterPro" id="IPR052414">
    <property type="entry name" value="U3_snoRNA-assoc_WDR"/>
</dbReference>
<feature type="compositionally biased region" description="Acidic residues" evidence="4">
    <location>
        <begin position="301"/>
        <end position="322"/>
    </location>
</feature>
<comment type="caution">
    <text evidence="6">The sequence shown here is derived from an EMBL/GenBank/DDBJ whole genome shotgun (WGS) entry which is preliminary data.</text>
</comment>
<evidence type="ECO:0000313" key="6">
    <source>
        <dbReference type="EMBL" id="KAF9589862.1"/>
    </source>
</evidence>
<feature type="domain" description="Small-subunit processome Utp12" evidence="5">
    <location>
        <begin position="178"/>
        <end position="279"/>
    </location>
</feature>
<comment type="similarity">
    <text evidence="3">Belongs to the UTP5 family.</text>
</comment>
<dbReference type="PANTHER" id="PTHR44267:SF1">
    <property type="entry name" value="WD REPEAT-CONTAINING PROTEIN 43"/>
    <property type="match status" value="1"/>
</dbReference>
<dbReference type="PANTHER" id="PTHR44267">
    <property type="entry name" value="WD REPEAT-CONTAINING PROTEIN 43"/>
    <property type="match status" value="1"/>
</dbReference>
<name>A0A835H155_9MAGN</name>
<accession>A0A835H155</accession>
<evidence type="ECO:0000256" key="3">
    <source>
        <dbReference type="ARBA" id="ARBA00038335"/>
    </source>
</evidence>
<dbReference type="AlphaFoldDB" id="A0A835H155"/>
<dbReference type="Pfam" id="PF04003">
    <property type="entry name" value="Utp12"/>
    <property type="match status" value="1"/>
</dbReference>
<dbReference type="GO" id="GO:0000462">
    <property type="term" value="P:maturation of SSU-rRNA from tricistronic rRNA transcript (SSU-rRNA, 5.8S rRNA, LSU-rRNA)"/>
    <property type="evidence" value="ECO:0007669"/>
    <property type="project" value="TreeGrafter"/>
</dbReference>
<organism evidence="6 7">
    <name type="scientific">Coptis chinensis</name>
    <dbReference type="NCBI Taxonomy" id="261450"/>
    <lineage>
        <taxon>Eukaryota</taxon>
        <taxon>Viridiplantae</taxon>
        <taxon>Streptophyta</taxon>
        <taxon>Embryophyta</taxon>
        <taxon>Tracheophyta</taxon>
        <taxon>Spermatophyta</taxon>
        <taxon>Magnoliopsida</taxon>
        <taxon>Ranunculales</taxon>
        <taxon>Ranunculaceae</taxon>
        <taxon>Coptidoideae</taxon>
        <taxon>Coptis</taxon>
    </lineage>
</organism>
<sequence>MTTPKVRRPLKGYVGNNRRRKLLDVDLNVPPGEALEGRAGNAANPQLPPPPPQRGEQESGGSCGFPVLQEPAMIDVEAIDDEVVISSPRRFAEEKKKARRNNNVVVLEAPRVHPGNSDVLPVEDDLNEPTIGEKLASLELLEDDKVKTPEIEMTSPSTKPPSADSVHVLLKQALLADDRALLLDCLHTRDEKVIANSISLLTPSDVLKLLDFLISIVQSRGAVVVCALPWLKSLLLQHASAIMSQDSSIRALNSLYQIIESRVSTFQSALQLSSVLDYLFVGIYDDMADESNTFSPTIYEDKDESDEDEPDDATETDNESDEPPPINGFSDLDVSDGMSE</sequence>
<evidence type="ECO:0000256" key="4">
    <source>
        <dbReference type="SAM" id="MobiDB-lite"/>
    </source>
</evidence>
<feature type="region of interest" description="Disordered" evidence="4">
    <location>
        <begin position="24"/>
        <end position="66"/>
    </location>
</feature>
<dbReference type="InterPro" id="IPR007148">
    <property type="entry name" value="SSU_processome_Utp12"/>
</dbReference>
<keyword evidence="7" id="KW-1185">Reference proteome</keyword>
<proteinExistence type="inferred from homology"/>
<dbReference type="GO" id="GO:0005730">
    <property type="term" value="C:nucleolus"/>
    <property type="evidence" value="ECO:0007669"/>
    <property type="project" value="TreeGrafter"/>
</dbReference>
<reference evidence="6 7" key="1">
    <citation type="submission" date="2020-10" db="EMBL/GenBank/DDBJ databases">
        <title>The Coptis chinensis genome and diversification of protoberbering-type alkaloids.</title>
        <authorList>
            <person name="Wang B."/>
            <person name="Shu S."/>
            <person name="Song C."/>
            <person name="Liu Y."/>
        </authorList>
    </citation>
    <scope>NUCLEOTIDE SEQUENCE [LARGE SCALE GENOMIC DNA]</scope>
    <source>
        <strain evidence="6">HL-2020</strain>
        <tissue evidence="6">Leaf</tissue>
    </source>
</reference>
<gene>
    <name evidence="6" type="ORF">IFM89_028797</name>
</gene>
<evidence type="ECO:0000313" key="7">
    <source>
        <dbReference type="Proteomes" id="UP000631114"/>
    </source>
</evidence>
<keyword evidence="2" id="KW-0539">Nucleus</keyword>
<dbReference type="EMBL" id="JADFTS010000009">
    <property type="protein sequence ID" value="KAF9589862.1"/>
    <property type="molecule type" value="Genomic_DNA"/>
</dbReference>
<dbReference type="Proteomes" id="UP000631114">
    <property type="component" value="Unassembled WGS sequence"/>
</dbReference>
<comment type="subcellular location">
    <subcellularLocation>
        <location evidence="1">Nucleus</location>
    </subcellularLocation>
</comment>
<evidence type="ECO:0000256" key="1">
    <source>
        <dbReference type="ARBA" id="ARBA00004123"/>
    </source>
</evidence>
<dbReference type="OrthoDB" id="30195at2759"/>
<protein>
    <recommendedName>
        <fullName evidence="5">Small-subunit processome Utp12 domain-containing protein</fullName>
    </recommendedName>
</protein>
<evidence type="ECO:0000259" key="5">
    <source>
        <dbReference type="Pfam" id="PF04003"/>
    </source>
</evidence>
<feature type="region of interest" description="Disordered" evidence="4">
    <location>
        <begin position="292"/>
        <end position="340"/>
    </location>
</feature>